<dbReference type="Pfam" id="PF05713">
    <property type="entry name" value="MobC"/>
    <property type="match status" value="1"/>
</dbReference>
<dbReference type="RefSeq" id="WP_242607952.1">
    <property type="nucleotide sequence ID" value="NZ_SGWX01000001.1"/>
</dbReference>
<dbReference type="InterPro" id="IPR008687">
    <property type="entry name" value="MobC"/>
</dbReference>
<evidence type="ECO:0000259" key="1">
    <source>
        <dbReference type="Pfam" id="PF05713"/>
    </source>
</evidence>
<gene>
    <name evidence="2" type="ORF">EV386_2536</name>
</gene>
<dbReference type="AlphaFoldDB" id="A0A4Q7M2U5"/>
<keyword evidence="3" id="KW-1185">Reference proteome</keyword>
<organism evidence="2 3">
    <name type="scientific">Xylanimonas ulmi</name>
    <dbReference type="NCBI Taxonomy" id="228973"/>
    <lineage>
        <taxon>Bacteria</taxon>
        <taxon>Bacillati</taxon>
        <taxon>Actinomycetota</taxon>
        <taxon>Actinomycetes</taxon>
        <taxon>Micrococcales</taxon>
        <taxon>Promicromonosporaceae</taxon>
        <taxon>Xylanimonas</taxon>
    </lineage>
</organism>
<feature type="domain" description="Bacterial mobilisation" evidence="1">
    <location>
        <begin position="59"/>
        <end position="87"/>
    </location>
</feature>
<sequence>MRVSDAEEGYLRRLALAHRVSVQRLLVESTMVAGAGESLADRRAVIANLFGLYRLAANIANNVNQIAKATNATGEVQAELAATLDAVRRVAVRIDAQIDELSLSQRGGGSR</sequence>
<reference evidence="2 3" key="1">
    <citation type="submission" date="2019-02" db="EMBL/GenBank/DDBJ databases">
        <title>Sequencing the genomes of 1000 actinobacteria strains.</title>
        <authorList>
            <person name="Klenk H.-P."/>
        </authorList>
    </citation>
    <scope>NUCLEOTIDE SEQUENCE [LARGE SCALE GENOMIC DNA]</scope>
    <source>
        <strain evidence="2 3">DSM 16932</strain>
    </source>
</reference>
<protein>
    <submittedName>
        <fullName evidence="2">Mobilization protein MobC</fullName>
    </submittedName>
</protein>
<proteinExistence type="predicted"/>
<dbReference type="EMBL" id="SGWX01000001">
    <property type="protein sequence ID" value="RZS62215.1"/>
    <property type="molecule type" value="Genomic_DNA"/>
</dbReference>
<evidence type="ECO:0000313" key="2">
    <source>
        <dbReference type="EMBL" id="RZS62215.1"/>
    </source>
</evidence>
<comment type="caution">
    <text evidence="2">The sequence shown here is derived from an EMBL/GenBank/DDBJ whole genome shotgun (WGS) entry which is preliminary data.</text>
</comment>
<name>A0A4Q7M2U5_9MICO</name>
<accession>A0A4Q7M2U5</accession>
<dbReference type="Proteomes" id="UP000293852">
    <property type="component" value="Unassembled WGS sequence"/>
</dbReference>
<evidence type="ECO:0000313" key="3">
    <source>
        <dbReference type="Proteomes" id="UP000293852"/>
    </source>
</evidence>